<dbReference type="Proteomes" id="UP001055125">
    <property type="component" value="Unassembled WGS sequence"/>
</dbReference>
<organism evidence="1 2">
    <name type="scientific">Methylobacterium iners</name>
    <dbReference type="NCBI Taxonomy" id="418707"/>
    <lineage>
        <taxon>Bacteria</taxon>
        <taxon>Pseudomonadati</taxon>
        <taxon>Pseudomonadota</taxon>
        <taxon>Alphaproteobacteria</taxon>
        <taxon>Hyphomicrobiales</taxon>
        <taxon>Methylobacteriaceae</taxon>
        <taxon>Methylobacterium</taxon>
    </lineage>
</organism>
<reference evidence="1" key="1">
    <citation type="journal article" date="2021" name="Front. Microbiol.">
        <title>Comprehensive Comparative Genomics and Phenotyping of Methylobacterium Species.</title>
        <authorList>
            <person name="Alessa O."/>
            <person name="Ogura Y."/>
            <person name="Fujitani Y."/>
            <person name="Takami H."/>
            <person name="Hayashi T."/>
            <person name="Sahin N."/>
            <person name="Tani A."/>
        </authorList>
    </citation>
    <scope>NUCLEOTIDE SEQUENCE</scope>
    <source>
        <strain evidence="1">DSM 19015</strain>
    </source>
</reference>
<evidence type="ECO:0000313" key="2">
    <source>
        <dbReference type="Proteomes" id="UP001055125"/>
    </source>
</evidence>
<dbReference type="EMBL" id="BPQP01000017">
    <property type="protein sequence ID" value="GJD93961.1"/>
    <property type="molecule type" value="Genomic_DNA"/>
</dbReference>
<protein>
    <submittedName>
        <fullName evidence="1">Uncharacterized protein</fullName>
    </submittedName>
</protein>
<evidence type="ECO:0000313" key="1">
    <source>
        <dbReference type="EMBL" id="GJD93961.1"/>
    </source>
</evidence>
<keyword evidence="2" id="KW-1185">Reference proteome</keyword>
<comment type="caution">
    <text evidence="1">The sequence shown here is derived from an EMBL/GenBank/DDBJ whole genome shotgun (WGS) entry which is preliminary data.</text>
</comment>
<sequence>MSGSSSICGERQGIVSIDACNATDALRVLERGFPNLDTAFWQKGLVRWNSLVDARKNDLYLDGHIFQIFGKDVGVLLTFKSDRIRSDGTRYQMINLSSWYIDVAYRWRAPMMLRSVVRDERSVFTDLTPSPEVDRINVAVGFRDWSDGMLIAAAVPWAAKRSPNEVRLVELDDPRARDLGAQEREMLARHRAVGCLAAILCQPHGVAALLFRLIRRRGIVFAQLLYAESRRMVIEHLPAVMRFLLARGVLLLSIDATRAQCPSGTFFRPGRRRFCKGPIDPDRLDYACSELVAFGI</sequence>
<gene>
    <name evidence="1" type="ORF">OCOJLMKI_1159</name>
</gene>
<accession>A0ABQ4RT57</accession>
<reference evidence="1" key="2">
    <citation type="submission" date="2021-08" db="EMBL/GenBank/DDBJ databases">
        <authorList>
            <person name="Tani A."/>
            <person name="Ola A."/>
            <person name="Ogura Y."/>
            <person name="Katsura K."/>
            <person name="Hayashi T."/>
        </authorList>
    </citation>
    <scope>NUCLEOTIDE SEQUENCE</scope>
    <source>
        <strain evidence="1">DSM 19015</strain>
    </source>
</reference>
<name>A0ABQ4RT57_9HYPH</name>
<proteinExistence type="predicted"/>